<organism evidence="5 6">
    <name type="scientific">Allorhodopirellula heiligendammensis</name>
    <dbReference type="NCBI Taxonomy" id="2714739"/>
    <lineage>
        <taxon>Bacteria</taxon>
        <taxon>Pseudomonadati</taxon>
        <taxon>Planctomycetota</taxon>
        <taxon>Planctomycetia</taxon>
        <taxon>Pirellulales</taxon>
        <taxon>Pirellulaceae</taxon>
        <taxon>Allorhodopirellula</taxon>
    </lineage>
</organism>
<name>A0A5C6C582_9BACT</name>
<evidence type="ECO:0000313" key="5">
    <source>
        <dbReference type="EMBL" id="TWU19723.1"/>
    </source>
</evidence>
<feature type="domain" description="Glycosyl-hydrolase 97 C-terminal oligomerisation" evidence="4">
    <location>
        <begin position="519"/>
        <end position="610"/>
    </location>
</feature>
<dbReference type="EC" id="3.2.1.22" evidence="5"/>
<dbReference type="Pfam" id="PF14508">
    <property type="entry name" value="GH97_N"/>
    <property type="match status" value="1"/>
</dbReference>
<keyword evidence="6" id="KW-1185">Reference proteome</keyword>
<dbReference type="InterPro" id="IPR052720">
    <property type="entry name" value="Glycosyl_hydrolase_97"/>
</dbReference>
<evidence type="ECO:0000313" key="6">
    <source>
        <dbReference type="Proteomes" id="UP000319908"/>
    </source>
</evidence>
<evidence type="ECO:0000259" key="3">
    <source>
        <dbReference type="Pfam" id="PF14508"/>
    </source>
</evidence>
<dbReference type="InterPro" id="IPR019563">
    <property type="entry name" value="GH97_catalytic"/>
</dbReference>
<dbReference type="Pfam" id="PF10566">
    <property type="entry name" value="Glyco_hydro_97"/>
    <property type="match status" value="1"/>
</dbReference>
<feature type="signal peptide" evidence="1">
    <location>
        <begin position="1"/>
        <end position="27"/>
    </location>
</feature>
<dbReference type="GO" id="GO:0004557">
    <property type="term" value="F:alpha-galactosidase activity"/>
    <property type="evidence" value="ECO:0007669"/>
    <property type="project" value="UniProtKB-EC"/>
</dbReference>
<proteinExistence type="predicted"/>
<evidence type="ECO:0000256" key="1">
    <source>
        <dbReference type="SAM" id="SignalP"/>
    </source>
</evidence>
<feature type="domain" description="Glycosyl-hydrolase 97 catalytic" evidence="2">
    <location>
        <begin position="287"/>
        <end position="433"/>
    </location>
</feature>
<feature type="domain" description="Glycosyl-hydrolase 97 N-terminal" evidence="3">
    <location>
        <begin position="32"/>
        <end position="271"/>
    </location>
</feature>
<dbReference type="InterPro" id="IPR029483">
    <property type="entry name" value="GH97_C"/>
</dbReference>
<protein>
    <submittedName>
        <fullName evidence="5">Retaining alpha-galactosidase</fullName>
        <ecNumber evidence="5">3.2.1.22</ecNumber>
    </submittedName>
</protein>
<dbReference type="InterPro" id="IPR013785">
    <property type="entry name" value="Aldolase_TIM"/>
</dbReference>
<dbReference type="Gene3D" id="2.70.98.10">
    <property type="match status" value="1"/>
</dbReference>
<dbReference type="PANTHER" id="PTHR35803:SF3">
    <property type="entry name" value="ALPHA-GLUCOSIDASE"/>
    <property type="match status" value="1"/>
</dbReference>
<dbReference type="GO" id="GO:0030246">
    <property type="term" value="F:carbohydrate binding"/>
    <property type="evidence" value="ECO:0007669"/>
    <property type="project" value="InterPro"/>
</dbReference>
<keyword evidence="5" id="KW-0326">Glycosidase</keyword>
<dbReference type="InterPro" id="IPR014718">
    <property type="entry name" value="GH-type_carb-bd"/>
</dbReference>
<evidence type="ECO:0000259" key="4">
    <source>
        <dbReference type="Pfam" id="PF14509"/>
    </source>
</evidence>
<dbReference type="Gene3D" id="3.20.20.70">
    <property type="entry name" value="Aldolase class I"/>
    <property type="match status" value="1"/>
</dbReference>
<evidence type="ECO:0000259" key="2">
    <source>
        <dbReference type="Pfam" id="PF10566"/>
    </source>
</evidence>
<comment type="caution">
    <text evidence="5">The sequence shown here is derived from an EMBL/GenBank/DDBJ whole genome shotgun (WGS) entry which is preliminary data.</text>
</comment>
<dbReference type="PANTHER" id="PTHR35803">
    <property type="entry name" value="GLUCAN 1,4-ALPHA-GLUCOSIDASE SUSB-RELATED"/>
    <property type="match status" value="1"/>
</dbReference>
<dbReference type="InterPro" id="IPR017853">
    <property type="entry name" value="GH"/>
</dbReference>
<dbReference type="SUPFAM" id="SSF51445">
    <property type="entry name" value="(Trans)glycosidases"/>
    <property type="match status" value="1"/>
</dbReference>
<reference evidence="5 6" key="1">
    <citation type="journal article" date="2020" name="Antonie Van Leeuwenhoek">
        <title>Rhodopirellula heiligendammensis sp. nov., Rhodopirellula pilleata sp. nov., and Rhodopirellula solitaria sp. nov. isolated from natural or artificial marine surfaces in Northern Germany and California, USA, and emended description of the genus Rhodopirellula.</title>
        <authorList>
            <person name="Kallscheuer N."/>
            <person name="Wiegand S."/>
            <person name="Jogler M."/>
            <person name="Boedeker C."/>
            <person name="Peeters S.H."/>
            <person name="Rast P."/>
            <person name="Heuer A."/>
            <person name="Jetten M.S.M."/>
            <person name="Rohde M."/>
            <person name="Jogler C."/>
        </authorList>
    </citation>
    <scope>NUCLEOTIDE SEQUENCE [LARGE SCALE GENOMIC DNA]</scope>
    <source>
        <strain evidence="5 6">Poly21</strain>
    </source>
</reference>
<keyword evidence="5" id="KW-0378">Hydrolase</keyword>
<keyword evidence="1" id="KW-0732">Signal</keyword>
<gene>
    <name evidence="5" type="ORF">Poly21_18980</name>
</gene>
<sequence length="624" mass="69938">MNLNANRLIRVLLCMTAWGVAMPTVSAVDLAVHSPSGRHTIGFTLREGVPHYRVSYDETVILADSQLSLDIAGDSFGGPFVIEGTRTDSRRSSWTPVAGSKASYPDAYNETVVELREATGKQRRLDLTFRAYDEGVAFRYTIAEQAEIADFVIQSDNSEFQFTDDHFVYWDDYPQARYSKVRISTMGDHAIRPLLVECGSHFVALAEAGSLENYAPMMLNRSRDNCLVTRFRRGNVAGTSPQSTPWRVVMVADAPGTLVENHYLLQNLSPPCEFDDTSWIQPGKVWRSSLTTRGAKAIIDYAAANNYQYVHYDAGWYGPERDAKSDPLTVIDDIDMKEVIRYADEHEIGLICYINKIAMSRYDLDKTFRTYQQWGIRGVKMGFVDWQSQSDMEFLFSAIKKAAEHRLVVDIHDNFRLTGIERTYPHVLTVEGILGNEELPQKGNPPENVLTTSFARMIAGAGDFTPCFLNGRVVSRSFQLALGVVFYSPLQYLHWYDQADQYAGKSFPELEFWQQMPTTWDDSKVVHGSIGDYMTVARKKGDSWFVGTIVNGARSLEIPLNFLGRGSYTAKIYAEDPDSKKRVIVESRSVTSDDSLTATMSSGSGHAIWISPAPSSSAGTKLRN</sequence>
<dbReference type="Proteomes" id="UP000319908">
    <property type="component" value="Unassembled WGS sequence"/>
</dbReference>
<dbReference type="EMBL" id="SJPU01000001">
    <property type="protein sequence ID" value="TWU19723.1"/>
    <property type="molecule type" value="Genomic_DNA"/>
</dbReference>
<dbReference type="AlphaFoldDB" id="A0A5C6C582"/>
<dbReference type="InterPro" id="IPR029486">
    <property type="entry name" value="GH97_N"/>
</dbReference>
<dbReference type="OrthoDB" id="57532at2"/>
<accession>A0A5C6C582</accession>
<dbReference type="Pfam" id="PF14509">
    <property type="entry name" value="GH97_C"/>
    <property type="match status" value="1"/>
</dbReference>
<feature type="chain" id="PRO_5022666123" evidence="1">
    <location>
        <begin position="28"/>
        <end position="624"/>
    </location>
</feature>